<evidence type="ECO:0000313" key="2">
    <source>
        <dbReference type="EMBL" id="OGM03602.1"/>
    </source>
</evidence>
<dbReference type="STRING" id="1817813.A2008_06575"/>
<accession>A0A1F7WL91</accession>
<dbReference type="Pfam" id="PF05099">
    <property type="entry name" value="TerB"/>
    <property type="match status" value="1"/>
</dbReference>
<dbReference type="SMART" id="SM00271">
    <property type="entry name" value="DnaJ"/>
    <property type="match status" value="1"/>
</dbReference>
<protein>
    <recommendedName>
        <fullName evidence="1">J domain-containing protein</fullName>
    </recommendedName>
</protein>
<proteinExistence type="predicted"/>
<dbReference type="SUPFAM" id="SSF158682">
    <property type="entry name" value="TerB-like"/>
    <property type="match status" value="1"/>
</dbReference>
<dbReference type="Gene3D" id="1.10.287.110">
    <property type="entry name" value="DnaJ domain"/>
    <property type="match status" value="1"/>
</dbReference>
<gene>
    <name evidence="2" type="ORF">A2008_06575</name>
</gene>
<comment type="caution">
    <text evidence="2">The sequence shown here is derived from an EMBL/GenBank/DDBJ whole genome shotgun (WGS) entry which is preliminary data.</text>
</comment>
<dbReference type="InterPro" id="IPR001623">
    <property type="entry name" value="DnaJ_domain"/>
</dbReference>
<dbReference type="InterPro" id="IPR029024">
    <property type="entry name" value="TerB-like"/>
</dbReference>
<dbReference type="InterPro" id="IPR007791">
    <property type="entry name" value="DjlA_N"/>
</dbReference>
<dbReference type="InterPro" id="IPR050817">
    <property type="entry name" value="DjlA_DnaK_co-chaperone"/>
</dbReference>
<dbReference type="NCBIfam" id="NF006948">
    <property type="entry name" value="PRK09430.1"/>
    <property type="match status" value="1"/>
</dbReference>
<dbReference type="AlphaFoldDB" id="A0A1F7WL91"/>
<name>A0A1F7WL91_9BACT</name>
<feature type="domain" description="J" evidence="1">
    <location>
        <begin position="264"/>
        <end position="328"/>
    </location>
</feature>
<dbReference type="SUPFAM" id="SSF46565">
    <property type="entry name" value="Chaperone J-domain"/>
    <property type="match status" value="1"/>
</dbReference>
<dbReference type="CDD" id="cd06257">
    <property type="entry name" value="DnaJ"/>
    <property type="match status" value="1"/>
</dbReference>
<dbReference type="PANTHER" id="PTHR24074">
    <property type="entry name" value="CO-CHAPERONE PROTEIN DJLA"/>
    <property type="match status" value="1"/>
</dbReference>
<dbReference type="Proteomes" id="UP000178735">
    <property type="component" value="Unassembled WGS sequence"/>
</dbReference>
<dbReference type="PRINTS" id="PR00625">
    <property type="entry name" value="JDOMAIN"/>
</dbReference>
<sequence>MSGGGAFLGGLVGFMVGGPIGGIIGAVFGNAVSEAGTGQNGANGIPVICPGCGANIMVGGKGRWICPNCRTNFVYDGYRAVTDDTGRDAGAEYDYDEDSRTSDSFNTEQAQDVFFLTMFSLLALMAKADGVVSREEIILVDNFIKNDLQLASEKRDMAIKIFNAAKNSGYSFEGLATQFNSLFRNERNILTTMFDLLLRLAYSDGVFHENEERLIIKAKKIFNISDYEYESFKARYENRGEDGAHNRDRSSSTGGRSVNESMEQYYAALGCSPSDGADKIKDAYKKLAREYHPDVIIAKGLPEDFVKFATQRFQQIQAAYEKIKKARNF</sequence>
<evidence type="ECO:0000313" key="3">
    <source>
        <dbReference type="Proteomes" id="UP000178735"/>
    </source>
</evidence>
<dbReference type="CDD" id="cd07316">
    <property type="entry name" value="terB_like_DjlA"/>
    <property type="match status" value="1"/>
</dbReference>
<evidence type="ECO:0000259" key="1">
    <source>
        <dbReference type="PROSITE" id="PS50076"/>
    </source>
</evidence>
<dbReference type="PROSITE" id="PS50076">
    <property type="entry name" value="DNAJ_2"/>
    <property type="match status" value="1"/>
</dbReference>
<dbReference type="Pfam" id="PF00226">
    <property type="entry name" value="DnaJ"/>
    <property type="match status" value="1"/>
</dbReference>
<dbReference type="InterPro" id="IPR036869">
    <property type="entry name" value="J_dom_sf"/>
</dbReference>
<reference evidence="2 3" key="1">
    <citation type="journal article" date="2016" name="Nat. Commun.">
        <title>Thousands of microbial genomes shed light on interconnected biogeochemical processes in an aquifer system.</title>
        <authorList>
            <person name="Anantharaman K."/>
            <person name="Brown C.T."/>
            <person name="Hug L.A."/>
            <person name="Sharon I."/>
            <person name="Castelle C.J."/>
            <person name="Probst A.J."/>
            <person name="Thomas B.C."/>
            <person name="Singh A."/>
            <person name="Wilkins M.J."/>
            <person name="Karaoz U."/>
            <person name="Brodie E.L."/>
            <person name="Williams K.H."/>
            <person name="Hubbard S.S."/>
            <person name="Banfield J.F."/>
        </authorList>
    </citation>
    <scope>NUCLEOTIDE SEQUENCE [LARGE SCALE GENOMIC DNA]</scope>
</reference>
<dbReference type="Gene3D" id="1.10.3680.10">
    <property type="entry name" value="TerB-like"/>
    <property type="match status" value="1"/>
</dbReference>
<dbReference type="EMBL" id="MGFH01000160">
    <property type="protein sequence ID" value="OGM03602.1"/>
    <property type="molecule type" value="Genomic_DNA"/>
</dbReference>
<organism evidence="2 3">
    <name type="scientific">Candidatus Wallbacteria bacterium GWC2_49_35</name>
    <dbReference type="NCBI Taxonomy" id="1817813"/>
    <lineage>
        <taxon>Bacteria</taxon>
        <taxon>Candidatus Walliibacteriota</taxon>
    </lineage>
</organism>